<dbReference type="PANTHER" id="PTHR24252">
    <property type="entry name" value="ACROSIN-RELATED"/>
    <property type="match status" value="1"/>
</dbReference>
<evidence type="ECO:0000256" key="4">
    <source>
        <dbReference type="ARBA" id="ARBA00023157"/>
    </source>
</evidence>
<dbReference type="PROSITE" id="PS50240">
    <property type="entry name" value="TRYPSIN_DOM"/>
    <property type="match status" value="1"/>
</dbReference>
<dbReference type="PROSITE" id="PS00135">
    <property type="entry name" value="TRYPSIN_SER"/>
    <property type="match status" value="1"/>
</dbReference>
<keyword evidence="1 5" id="KW-0645">Protease</keyword>
<evidence type="ECO:0000256" key="5">
    <source>
        <dbReference type="RuleBase" id="RU363034"/>
    </source>
</evidence>
<sequence>MATRFFPTSRIVGGKEATFGKWPWQISLRQWRTSTYLHKCGAALLNENWAITAAHCVEKVPPTDLLLRIGEFDLSEEKEPFGYVERRVQIVATHPQFDARTFEYDLALLRFYEPVTFQPNIVPICVPENDADHIGKTGYVTGWGRLYEDGPLPSRLQEVPVPVITNEACESMYRQAGYIEHIPHIFICAGWRDGGKDSCEGDSGGPMVLQRDEDNRWLLGGVISWGIGCAEPNQPGVYTRISEFRHWINQILQF</sequence>
<dbReference type="SMART" id="SM00020">
    <property type="entry name" value="Tryp_SPc"/>
    <property type="match status" value="1"/>
</dbReference>
<proteinExistence type="predicted"/>
<name>A0A1D2MMS9_ORCCI</name>
<comment type="caution">
    <text evidence="7">The sequence shown here is derived from an EMBL/GenBank/DDBJ whole genome shotgun (WGS) entry which is preliminary data.</text>
</comment>
<dbReference type="STRING" id="48709.A0A1D2MMS9"/>
<organism evidence="7 8">
    <name type="scientific">Orchesella cincta</name>
    <name type="common">Springtail</name>
    <name type="synonym">Podura cincta</name>
    <dbReference type="NCBI Taxonomy" id="48709"/>
    <lineage>
        <taxon>Eukaryota</taxon>
        <taxon>Metazoa</taxon>
        <taxon>Ecdysozoa</taxon>
        <taxon>Arthropoda</taxon>
        <taxon>Hexapoda</taxon>
        <taxon>Collembola</taxon>
        <taxon>Entomobryomorpha</taxon>
        <taxon>Entomobryoidea</taxon>
        <taxon>Orchesellidae</taxon>
        <taxon>Orchesellinae</taxon>
        <taxon>Orchesella</taxon>
    </lineage>
</organism>
<dbReference type="EMBL" id="LJIJ01000816">
    <property type="protein sequence ID" value="ODM94370.1"/>
    <property type="molecule type" value="Genomic_DNA"/>
</dbReference>
<dbReference type="CDD" id="cd00190">
    <property type="entry name" value="Tryp_SPc"/>
    <property type="match status" value="1"/>
</dbReference>
<dbReference type="SUPFAM" id="SSF50494">
    <property type="entry name" value="Trypsin-like serine proteases"/>
    <property type="match status" value="1"/>
</dbReference>
<dbReference type="Proteomes" id="UP000094527">
    <property type="component" value="Unassembled WGS sequence"/>
</dbReference>
<feature type="domain" description="Peptidase S1" evidence="6">
    <location>
        <begin position="11"/>
        <end position="253"/>
    </location>
</feature>
<dbReference type="PANTHER" id="PTHR24252:SF7">
    <property type="entry name" value="HYALIN"/>
    <property type="match status" value="1"/>
</dbReference>
<dbReference type="FunFam" id="2.40.10.10:FF:000006">
    <property type="entry name" value="Serine proteinase stubble"/>
    <property type="match status" value="1"/>
</dbReference>
<evidence type="ECO:0000256" key="1">
    <source>
        <dbReference type="ARBA" id="ARBA00022670"/>
    </source>
</evidence>
<dbReference type="OrthoDB" id="93664at2759"/>
<evidence type="ECO:0000256" key="2">
    <source>
        <dbReference type="ARBA" id="ARBA00022801"/>
    </source>
</evidence>
<dbReference type="GO" id="GO:0006508">
    <property type="term" value="P:proteolysis"/>
    <property type="evidence" value="ECO:0007669"/>
    <property type="project" value="UniProtKB-KW"/>
</dbReference>
<keyword evidence="4" id="KW-1015">Disulfide bond</keyword>
<protein>
    <submittedName>
        <fullName evidence="7">Serine proteinase stubble</fullName>
    </submittedName>
</protein>
<evidence type="ECO:0000313" key="8">
    <source>
        <dbReference type="Proteomes" id="UP000094527"/>
    </source>
</evidence>
<dbReference type="GO" id="GO:0004252">
    <property type="term" value="F:serine-type endopeptidase activity"/>
    <property type="evidence" value="ECO:0007669"/>
    <property type="project" value="InterPro"/>
</dbReference>
<keyword evidence="2 5" id="KW-0378">Hydrolase</keyword>
<dbReference type="InterPro" id="IPR009003">
    <property type="entry name" value="Peptidase_S1_PA"/>
</dbReference>
<dbReference type="InterPro" id="IPR018114">
    <property type="entry name" value="TRYPSIN_HIS"/>
</dbReference>
<evidence type="ECO:0000256" key="3">
    <source>
        <dbReference type="ARBA" id="ARBA00022825"/>
    </source>
</evidence>
<evidence type="ECO:0000259" key="6">
    <source>
        <dbReference type="PROSITE" id="PS50240"/>
    </source>
</evidence>
<reference evidence="7 8" key="1">
    <citation type="journal article" date="2016" name="Genome Biol. Evol.">
        <title>Gene Family Evolution Reflects Adaptation to Soil Environmental Stressors in the Genome of the Collembolan Orchesella cincta.</title>
        <authorList>
            <person name="Faddeeva-Vakhrusheva A."/>
            <person name="Derks M.F."/>
            <person name="Anvar S.Y."/>
            <person name="Agamennone V."/>
            <person name="Suring W."/>
            <person name="Smit S."/>
            <person name="van Straalen N.M."/>
            <person name="Roelofs D."/>
        </authorList>
    </citation>
    <scope>NUCLEOTIDE SEQUENCE [LARGE SCALE GENOMIC DNA]</scope>
    <source>
        <tissue evidence="7">Mixed pool</tissue>
    </source>
</reference>
<dbReference type="Pfam" id="PF00089">
    <property type="entry name" value="Trypsin"/>
    <property type="match status" value="1"/>
</dbReference>
<keyword evidence="8" id="KW-1185">Reference proteome</keyword>
<accession>A0A1D2MMS9</accession>
<dbReference type="InterPro" id="IPR001254">
    <property type="entry name" value="Trypsin_dom"/>
</dbReference>
<dbReference type="AlphaFoldDB" id="A0A1D2MMS9"/>
<dbReference type="InterPro" id="IPR043504">
    <property type="entry name" value="Peptidase_S1_PA_chymotrypsin"/>
</dbReference>
<dbReference type="InterPro" id="IPR033116">
    <property type="entry name" value="TRYPSIN_SER"/>
</dbReference>
<dbReference type="Gene3D" id="2.40.10.10">
    <property type="entry name" value="Trypsin-like serine proteases"/>
    <property type="match status" value="1"/>
</dbReference>
<dbReference type="InterPro" id="IPR001314">
    <property type="entry name" value="Peptidase_S1A"/>
</dbReference>
<keyword evidence="3 5" id="KW-0720">Serine protease</keyword>
<dbReference type="PRINTS" id="PR00722">
    <property type="entry name" value="CHYMOTRYPSIN"/>
</dbReference>
<dbReference type="OMA" id="EICEEMY"/>
<dbReference type="PROSITE" id="PS00134">
    <property type="entry name" value="TRYPSIN_HIS"/>
    <property type="match status" value="1"/>
</dbReference>
<gene>
    <name evidence="7" type="ORF">Ocin01_12311</name>
</gene>
<evidence type="ECO:0000313" key="7">
    <source>
        <dbReference type="EMBL" id="ODM94370.1"/>
    </source>
</evidence>